<evidence type="ECO:0000256" key="1">
    <source>
        <dbReference type="SAM" id="Phobius"/>
    </source>
</evidence>
<reference evidence="2 3" key="1">
    <citation type="submission" date="2021-03" db="EMBL/GenBank/DDBJ databases">
        <authorList>
            <person name="Kanchanasin P."/>
            <person name="Saeng-In P."/>
            <person name="Phongsopitanun W."/>
            <person name="Yuki M."/>
            <person name="Kudo T."/>
            <person name="Ohkuma M."/>
            <person name="Tanasupawat S."/>
        </authorList>
    </citation>
    <scope>NUCLEOTIDE SEQUENCE [LARGE SCALE GENOMIC DNA]</scope>
    <source>
        <strain evidence="2 3">L46</strain>
    </source>
</reference>
<keyword evidence="1" id="KW-0472">Membrane</keyword>
<dbReference type="Proteomes" id="UP000666915">
    <property type="component" value="Unassembled WGS sequence"/>
</dbReference>
<evidence type="ECO:0000313" key="3">
    <source>
        <dbReference type="Proteomes" id="UP000666915"/>
    </source>
</evidence>
<feature type="transmembrane region" description="Helical" evidence="1">
    <location>
        <begin position="38"/>
        <end position="59"/>
    </location>
</feature>
<gene>
    <name evidence="2" type="ORF">J4557_34960</name>
</gene>
<feature type="transmembrane region" description="Helical" evidence="1">
    <location>
        <begin position="71"/>
        <end position="92"/>
    </location>
</feature>
<organism evidence="2 3">
    <name type="scientific">Actinomadura nitritigenes</name>
    <dbReference type="NCBI Taxonomy" id="134602"/>
    <lineage>
        <taxon>Bacteria</taxon>
        <taxon>Bacillati</taxon>
        <taxon>Actinomycetota</taxon>
        <taxon>Actinomycetes</taxon>
        <taxon>Streptosporangiales</taxon>
        <taxon>Thermomonosporaceae</taxon>
        <taxon>Actinomadura</taxon>
    </lineage>
</organism>
<proteinExistence type="predicted"/>
<sequence length="101" mass="10607">MAAVSAACGCVIGAVLVVAVLFEDWPAARLRPLPNRVLTLVLVALVALVLHRAFGAYAAGRHWTRATADDWVTTAALGFLGTAIVLCVGVGLRWPFAPKDP</sequence>
<protein>
    <submittedName>
        <fullName evidence="2">Uncharacterized protein</fullName>
    </submittedName>
</protein>
<dbReference type="RefSeq" id="WP_208271052.1">
    <property type="nucleotide sequence ID" value="NZ_BAAAGM010000054.1"/>
</dbReference>
<keyword evidence="1" id="KW-0812">Transmembrane</keyword>
<evidence type="ECO:0000313" key="2">
    <source>
        <dbReference type="EMBL" id="MBO2442740.1"/>
    </source>
</evidence>
<dbReference type="EMBL" id="JAGEOK010000027">
    <property type="protein sequence ID" value="MBO2442740.1"/>
    <property type="molecule type" value="Genomic_DNA"/>
</dbReference>
<keyword evidence="1" id="KW-1133">Transmembrane helix</keyword>
<comment type="caution">
    <text evidence="2">The sequence shown here is derived from an EMBL/GenBank/DDBJ whole genome shotgun (WGS) entry which is preliminary data.</text>
</comment>
<keyword evidence="3" id="KW-1185">Reference proteome</keyword>
<name>A0ABS3R965_9ACTN</name>
<accession>A0ABS3R965</accession>